<keyword evidence="3" id="KW-1185">Reference proteome</keyword>
<evidence type="ECO:0000313" key="3">
    <source>
        <dbReference type="Proteomes" id="UP000029381"/>
    </source>
</evidence>
<feature type="coiled-coil region" evidence="1">
    <location>
        <begin position="7"/>
        <end position="34"/>
    </location>
</feature>
<evidence type="ECO:0000313" key="2">
    <source>
        <dbReference type="EMBL" id="KFN91863.1"/>
    </source>
</evidence>
<keyword evidence="1" id="KW-0175">Coiled coil</keyword>
<reference evidence="2 3" key="1">
    <citation type="submission" date="2014-08" db="EMBL/GenBank/DDBJ databases">
        <title>Genome sequence of Tetragenococcus muriaticus.</title>
        <authorList>
            <person name="Chuea-nongthon C."/>
            <person name="Rodtong S."/>
            <person name="Yongsawatdigul J."/>
            <person name="Steele J.L."/>
            <person name="Liu X.-y."/>
            <person name="Speers J."/>
            <person name="Glasner J.D."/>
            <person name="Neeno-Eckwall E.C."/>
        </authorList>
    </citation>
    <scope>NUCLEOTIDE SEQUENCE [LARGE SCALE GENOMIC DNA]</scope>
    <source>
        <strain evidence="2 3">3MR10-3</strain>
    </source>
</reference>
<dbReference type="EMBL" id="JPVT01000070">
    <property type="protein sequence ID" value="KFN91863.1"/>
    <property type="molecule type" value="Genomic_DNA"/>
</dbReference>
<name>A0A091CDC9_9ENTE</name>
<organism evidence="2 3">
    <name type="scientific">Tetragenococcus muriaticus 3MR10-3</name>
    <dbReference type="NCBI Taxonomy" id="1302648"/>
    <lineage>
        <taxon>Bacteria</taxon>
        <taxon>Bacillati</taxon>
        <taxon>Bacillota</taxon>
        <taxon>Bacilli</taxon>
        <taxon>Lactobacillales</taxon>
        <taxon>Enterococcaceae</taxon>
        <taxon>Tetragenococcus</taxon>
    </lineage>
</organism>
<protein>
    <submittedName>
        <fullName evidence="2">Uncharacterized protein</fullName>
    </submittedName>
</protein>
<dbReference type="AlphaFoldDB" id="A0A091CDC9"/>
<gene>
    <name evidence="2" type="ORF">TMU3MR103_0821</name>
</gene>
<dbReference type="RefSeq" id="WP_156096376.1">
    <property type="nucleotide sequence ID" value="NZ_JPVT01000070.1"/>
</dbReference>
<dbReference type="PATRIC" id="fig|1302648.3.peg.799"/>
<accession>A0A091CDC9</accession>
<proteinExistence type="predicted"/>
<evidence type="ECO:0000256" key="1">
    <source>
        <dbReference type="SAM" id="Coils"/>
    </source>
</evidence>
<sequence>MDRQEAIRKAARLANEYIKNRNDAEQKHKELNQLFKQFHLSWDEINEEDKHNAKK</sequence>
<comment type="caution">
    <text evidence="2">The sequence shown here is derived from an EMBL/GenBank/DDBJ whole genome shotgun (WGS) entry which is preliminary data.</text>
</comment>
<dbReference type="Proteomes" id="UP000029381">
    <property type="component" value="Unassembled WGS sequence"/>
</dbReference>